<reference evidence="4" key="1">
    <citation type="journal article" date="2019" name="Int. J. Syst. Evol. Microbiol.">
        <title>The Global Catalogue of Microorganisms (GCM) 10K type strain sequencing project: providing services to taxonomists for standard genome sequencing and annotation.</title>
        <authorList>
            <consortium name="The Broad Institute Genomics Platform"/>
            <consortium name="The Broad Institute Genome Sequencing Center for Infectious Disease"/>
            <person name="Wu L."/>
            <person name="Ma J."/>
        </authorList>
    </citation>
    <scope>NUCLEOTIDE SEQUENCE [LARGE SCALE GENOMIC DNA]</scope>
    <source>
        <strain evidence="4">JCM 17664</strain>
    </source>
</reference>
<dbReference type="PANTHER" id="PTHR39200:SF1">
    <property type="entry name" value="AUTO-TRANSPORTER ADHESIN HEAD GIN DOMAIN-CONTAINING PROTEIN-RELATED"/>
    <property type="match status" value="1"/>
</dbReference>
<feature type="signal peptide" evidence="1">
    <location>
        <begin position="1"/>
        <end position="23"/>
    </location>
</feature>
<dbReference type="EMBL" id="BAABFN010000002">
    <property type="protein sequence ID" value="GAA4308730.1"/>
    <property type="molecule type" value="Genomic_DNA"/>
</dbReference>
<keyword evidence="4" id="KW-1185">Reference proteome</keyword>
<feature type="chain" id="PRO_5046728063" evidence="1">
    <location>
        <begin position="24"/>
        <end position="238"/>
    </location>
</feature>
<evidence type="ECO:0000313" key="4">
    <source>
        <dbReference type="Proteomes" id="UP001501207"/>
    </source>
</evidence>
<dbReference type="Proteomes" id="UP001501207">
    <property type="component" value="Unassembled WGS sequence"/>
</dbReference>
<evidence type="ECO:0000256" key="1">
    <source>
        <dbReference type="SAM" id="SignalP"/>
    </source>
</evidence>
<sequence length="238" mass="25439">MKTFKIAAAFCCLLLATACTVDGQKVRGNGDIRTEDRTAGSFNKISCAGIYHVYLTQGSSTSVKLEADANLMPFLRTEVHGNTLELSVKPRTNIDPSRTVKVYVTTPRIEALNISGVCEIESRNTLQVKDLKIGVSGSGELDLDLTADAVKTDVSGTGKVELEGKSTEAEYHISGTGKVSADDLRTARTSVSISGMGKLEVYATEKLDVSVSGMGEVRYKGNPQIHQSVSGMGSIRQE</sequence>
<comment type="caution">
    <text evidence="3">The sequence shown here is derived from an EMBL/GenBank/DDBJ whole genome shotgun (WGS) entry which is preliminary data.</text>
</comment>
<name>A0ABP8FQ71_9BACT</name>
<dbReference type="Pfam" id="PF10988">
    <property type="entry name" value="DUF2807"/>
    <property type="match status" value="1"/>
</dbReference>
<gene>
    <name evidence="3" type="ORF">GCM10023143_16330</name>
</gene>
<feature type="domain" description="Putative auto-transporter adhesin head GIN" evidence="2">
    <location>
        <begin position="42"/>
        <end position="223"/>
    </location>
</feature>
<accession>A0ABP8FQ71</accession>
<proteinExistence type="predicted"/>
<organism evidence="3 4">
    <name type="scientific">Compostibacter hankyongensis</name>
    <dbReference type="NCBI Taxonomy" id="1007089"/>
    <lineage>
        <taxon>Bacteria</taxon>
        <taxon>Pseudomonadati</taxon>
        <taxon>Bacteroidota</taxon>
        <taxon>Chitinophagia</taxon>
        <taxon>Chitinophagales</taxon>
        <taxon>Chitinophagaceae</taxon>
        <taxon>Compostibacter</taxon>
    </lineage>
</organism>
<dbReference type="RefSeq" id="WP_344978109.1">
    <property type="nucleotide sequence ID" value="NZ_BAABFN010000002.1"/>
</dbReference>
<protein>
    <submittedName>
        <fullName evidence="3">Head GIN domain-containing protein</fullName>
    </submittedName>
</protein>
<evidence type="ECO:0000259" key="2">
    <source>
        <dbReference type="Pfam" id="PF10988"/>
    </source>
</evidence>
<dbReference type="PANTHER" id="PTHR39200">
    <property type="entry name" value="HYPOTHETICAL EXPORTED PROTEIN"/>
    <property type="match status" value="1"/>
</dbReference>
<dbReference type="PROSITE" id="PS51257">
    <property type="entry name" value="PROKAR_LIPOPROTEIN"/>
    <property type="match status" value="1"/>
</dbReference>
<keyword evidence="1" id="KW-0732">Signal</keyword>
<dbReference type="InterPro" id="IPR021255">
    <property type="entry name" value="DUF2807"/>
</dbReference>
<evidence type="ECO:0000313" key="3">
    <source>
        <dbReference type="EMBL" id="GAA4308730.1"/>
    </source>
</evidence>
<dbReference type="Gene3D" id="2.160.20.120">
    <property type="match status" value="1"/>
</dbReference>